<organism evidence="1 2">
    <name type="scientific">Roseibium hamelinense</name>
    <dbReference type="NCBI Taxonomy" id="150831"/>
    <lineage>
        <taxon>Bacteria</taxon>
        <taxon>Pseudomonadati</taxon>
        <taxon>Pseudomonadota</taxon>
        <taxon>Alphaproteobacteria</taxon>
        <taxon>Hyphomicrobiales</taxon>
        <taxon>Stappiaceae</taxon>
        <taxon>Roseibium</taxon>
    </lineage>
</organism>
<reference evidence="1 2" key="1">
    <citation type="submission" date="2019-07" db="EMBL/GenBank/DDBJ databases">
        <title>Genomic Encyclopedia of Archaeal and Bacterial Type Strains, Phase II (KMG-II): from individual species to whole genera.</title>
        <authorList>
            <person name="Goeker M."/>
        </authorList>
    </citation>
    <scope>NUCLEOTIDE SEQUENCE [LARGE SCALE GENOMIC DNA]</scope>
    <source>
        <strain evidence="1 2">ATCC BAA-252</strain>
    </source>
</reference>
<proteinExistence type="predicted"/>
<dbReference type="RefSeq" id="WP_145342760.1">
    <property type="nucleotide sequence ID" value="NZ_SMLY01000081.1"/>
</dbReference>
<dbReference type="AlphaFoldDB" id="A0A562T1A8"/>
<accession>A0A562T1A8</accession>
<evidence type="ECO:0000313" key="1">
    <source>
        <dbReference type="EMBL" id="TWI87425.1"/>
    </source>
</evidence>
<dbReference type="Proteomes" id="UP000320593">
    <property type="component" value="Unassembled WGS sequence"/>
</dbReference>
<comment type="caution">
    <text evidence="1">The sequence shown here is derived from an EMBL/GenBank/DDBJ whole genome shotgun (WGS) entry which is preliminary data.</text>
</comment>
<dbReference type="EMBL" id="VLLF01000004">
    <property type="protein sequence ID" value="TWI87425.1"/>
    <property type="molecule type" value="Genomic_DNA"/>
</dbReference>
<sequence>MTNFKAIIDFFGLSTEEASAYLGVDQDAVIRWCNMPESPPKEVWRSLVILFDTVRFAAEDAAKAADLDNINTADLNTLPIAQHTAGGPANGPNKAIAAMAITSLARAMV</sequence>
<gene>
    <name evidence="1" type="ORF">JM93_01990</name>
</gene>
<evidence type="ECO:0000313" key="2">
    <source>
        <dbReference type="Proteomes" id="UP000320593"/>
    </source>
</evidence>
<protein>
    <submittedName>
        <fullName evidence="1">Uncharacterized protein</fullName>
    </submittedName>
</protein>
<name>A0A562T1A8_9HYPH</name>
<dbReference type="OrthoDB" id="7679110at2"/>
<keyword evidence="2" id="KW-1185">Reference proteome</keyword>